<dbReference type="EMBL" id="LSRX01001654">
    <property type="protein sequence ID" value="OLP78159.1"/>
    <property type="molecule type" value="Genomic_DNA"/>
</dbReference>
<comment type="caution">
    <text evidence="3">The sequence shown here is derived from an EMBL/GenBank/DDBJ whole genome shotgun (WGS) entry which is preliminary data.</text>
</comment>
<dbReference type="GO" id="GO:0006310">
    <property type="term" value="P:DNA recombination"/>
    <property type="evidence" value="ECO:0007669"/>
    <property type="project" value="UniProtKB-KW"/>
</dbReference>
<dbReference type="GO" id="GO:0003677">
    <property type="term" value="F:DNA binding"/>
    <property type="evidence" value="ECO:0007669"/>
    <property type="project" value="InterPro"/>
</dbReference>
<evidence type="ECO:0008006" key="5">
    <source>
        <dbReference type="Google" id="ProtNLM"/>
    </source>
</evidence>
<keyword evidence="1" id="KW-0233">DNA recombination</keyword>
<dbReference type="GO" id="GO:0015074">
    <property type="term" value="P:DNA integration"/>
    <property type="evidence" value="ECO:0007669"/>
    <property type="project" value="InterPro"/>
</dbReference>
<dbReference type="InterPro" id="IPR011010">
    <property type="entry name" value="DNA_brk_join_enz"/>
</dbReference>
<protein>
    <recommendedName>
        <fullName evidence="5">Tyr recombinase domain-containing protein</fullName>
    </recommendedName>
</protein>
<dbReference type="Proteomes" id="UP000186817">
    <property type="component" value="Unassembled WGS sequence"/>
</dbReference>
<organism evidence="3 4">
    <name type="scientific">Symbiodinium microadriaticum</name>
    <name type="common">Dinoflagellate</name>
    <name type="synonym">Zooxanthella microadriatica</name>
    <dbReference type="NCBI Taxonomy" id="2951"/>
    <lineage>
        <taxon>Eukaryota</taxon>
        <taxon>Sar</taxon>
        <taxon>Alveolata</taxon>
        <taxon>Dinophyceae</taxon>
        <taxon>Suessiales</taxon>
        <taxon>Symbiodiniaceae</taxon>
        <taxon>Symbiodinium</taxon>
    </lineage>
</organism>
<feature type="region of interest" description="Disordered" evidence="2">
    <location>
        <begin position="518"/>
        <end position="546"/>
    </location>
</feature>
<dbReference type="SUPFAM" id="SSF56349">
    <property type="entry name" value="DNA breaking-rejoining enzymes"/>
    <property type="match status" value="1"/>
</dbReference>
<dbReference type="Gene3D" id="1.10.443.10">
    <property type="entry name" value="Intergrase catalytic core"/>
    <property type="match status" value="1"/>
</dbReference>
<keyword evidence="4" id="KW-1185">Reference proteome</keyword>
<evidence type="ECO:0000256" key="1">
    <source>
        <dbReference type="ARBA" id="ARBA00023172"/>
    </source>
</evidence>
<reference evidence="3 4" key="1">
    <citation type="submission" date="2016-02" db="EMBL/GenBank/DDBJ databases">
        <title>Genome analysis of coral dinoflagellate symbionts highlights evolutionary adaptations to a symbiotic lifestyle.</title>
        <authorList>
            <person name="Aranda M."/>
            <person name="Li Y."/>
            <person name="Liew Y.J."/>
            <person name="Baumgarten S."/>
            <person name="Simakov O."/>
            <person name="Wilson M."/>
            <person name="Piel J."/>
            <person name="Ashoor H."/>
            <person name="Bougouffa S."/>
            <person name="Bajic V.B."/>
            <person name="Ryu T."/>
            <person name="Ravasi T."/>
            <person name="Bayer T."/>
            <person name="Micklem G."/>
            <person name="Kim H."/>
            <person name="Bhak J."/>
            <person name="Lajeunesse T.C."/>
            <person name="Voolstra C.R."/>
        </authorList>
    </citation>
    <scope>NUCLEOTIDE SEQUENCE [LARGE SCALE GENOMIC DNA]</scope>
    <source>
        <strain evidence="3 4">CCMP2467</strain>
    </source>
</reference>
<gene>
    <name evidence="3" type="ORF">AK812_SmicGene41692</name>
</gene>
<accession>A0A1Q9C5F7</accession>
<dbReference type="OrthoDB" id="436835at2759"/>
<proteinExistence type="predicted"/>
<sequence>MLPALTLPCKERNLRQLLATIILAEKRLANASRRAASMVPGVRLLLEPVPQVLLGVLKNEVFLARLGAKDPAIPQWELHCARTVTLCKPARNASAAVAAAADREYRAIVEDRKALCSAEWRAHIRATETPGAQSTEPILNVDLQQLSVANLAHLQDIEQRAATGDAPMMPLAGAAAYFFVRSLPPGVRGMRVPERLNGEVWVVGWCGRPCPAGRGCLSSVDRCLRPIVVRRGAGAQLGDLAAHEHHESSSTTSLARRVVVILLVVHTDRLKAAGLWFRDRPLFPDSAGDTWEKSSAILLFRRVLVAAGIQTTSVDHTGAPIQLFGGHLARVAGASWLASKGVPTPVIQLLGRWSSAAVERYIQAAPLAMAPDVPHRVLHQPSGCPPPALEFGSAVAQPPAAETIQPPAIMDAGGPEDTGARQPPSQAEFSPAVDFVPEPAPDPAALAAATGTAPEHYIYNAKALRVHAADPAEATADRFLWKTKGCSWPYGVRAFYRITDKPADAAWCLRCFPQFRDRPAPGSPTEEAESPVASSSDSSGSSESSD</sequence>
<dbReference type="InterPro" id="IPR013762">
    <property type="entry name" value="Integrase-like_cat_sf"/>
</dbReference>
<evidence type="ECO:0000256" key="2">
    <source>
        <dbReference type="SAM" id="MobiDB-lite"/>
    </source>
</evidence>
<evidence type="ECO:0000313" key="3">
    <source>
        <dbReference type="EMBL" id="OLP78159.1"/>
    </source>
</evidence>
<feature type="compositionally biased region" description="Low complexity" evidence="2">
    <location>
        <begin position="530"/>
        <end position="546"/>
    </location>
</feature>
<dbReference type="AlphaFoldDB" id="A0A1Q9C5F7"/>
<name>A0A1Q9C5F7_SYMMI</name>
<evidence type="ECO:0000313" key="4">
    <source>
        <dbReference type="Proteomes" id="UP000186817"/>
    </source>
</evidence>